<dbReference type="PANTHER" id="PTHR33336">
    <property type="entry name" value="QUINOL MONOOXYGENASE YGIN-RELATED"/>
    <property type="match status" value="1"/>
</dbReference>
<proteinExistence type="predicted"/>
<dbReference type="AlphaFoldDB" id="A0A3A1YMU3"/>
<dbReference type="PROSITE" id="PS51725">
    <property type="entry name" value="ABM"/>
    <property type="match status" value="1"/>
</dbReference>
<dbReference type="GO" id="GO:0003824">
    <property type="term" value="F:catalytic activity"/>
    <property type="evidence" value="ECO:0007669"/>
    <property type="project" value="TreeGrafter"/>
</dbReference>
<comment type="caution">
    <text evidence="2">The sequence shown here is derived from an EMBL/GenBank/DDBJ whole genome shotgun (WGS) entry which is preliminary data.</text>
</comment>
<dbReference type="Pfam" id="PF03992">
    <property type="entry name" value="ABM"/>
    <property type="match status" value="2"/>
</dbReference>
<dbReference type="RefSeq" id="WP_119534053.1">
    <property type="nucleotide sequence ID" value="NZ_NRJF01000019.1"/>
</dbReference>
<dbReference type="InterPro" id="IPR011008">
    <property type="entry name" value="Dimeric_a/b-barrel"/>
</dbReference>
<dbReference type="OrthoDB" id="9812754at2"/>
<accession>A0A3A1YMU3</accession>
<gene>
    <name evidence="2" type="ORF">CKF59_00625</name>
</gene>
<dbReference type="InterPro" id="IPR007138">
    <property type="entry name" value="ABM_dom"/>
</dbReference>
<evidence type="ECO:0000259" key="1">
    <source>
        <dbReference type="PROSITE" id="PS51725"/>
    </source>
</evidence>
<keyword evidence="3" id="KW-1185">Reference proteome</keyword>
<protein>
    <recommendedName>
        <fullName evidence="1">ABM domain-containing protein</fullName>
    </recommendedName>
</protein>
<dbReference type="Proteomes" id="UP000265964">
    <property type="component" value="Unassembled WGS sequence"/>
</dbReference>
<organism evidence="2 3">
    <name type="scientific">Psittacicella gerlachiana</name>
    <dbReference type="NCBI Taxonomy" id="2028574"/>
    <lineage>
        <taxon>Bacteria</taxon>
        <taxon>Pseudomonadati</taxon>
        <taxon>Pseudomonadota</taxon>
        <taxon>Gammaproteobacteria</taxon>
        <taxon>Pasteurellales</taxon>
        <taxon>Psittacicellaceae</taxon>
        <taxon>Psittacicella</taxon>
    </lineage>
</organism>
<evidence type="ECO:0000313" key="3">
    <source>
        <dbReference type="Proteomes" id="UP000265964"/>
    </source>
</evidence>
<feature type="domain" description="ABM" evidence="1">
    <location>
        <begin position="130"/>
        <end position="223"/>
    </location>
</feature>
<dbReference type="PANTHER" id="PTHR33336:SF3">
    <property type="entry name" value="ABM DOMAIN-CONTAINING PROTEIN"/>
    <property type="match status" value="1"/>
</dbReference>
<dbReference type="Gene3D" id="3.30.70.100">
    <property type="match status" value="1"/>
</dbReference>
<reference evidence="2 3" key="1">
    <citation type="submission" date="2017-08" db="EMBL/GenBank/DDBJ databases">
        <title>Reclassification of Bisgaard taxon 37 and 44.</title>
        <authorList>
            <person name="Christensen H."/>
        </authorList>
    </citation>
    <scope>NUCLEOTIDE SEQUENCE [LARGE SCALE GENOMIC DNA]</scope>
    <source>
        <strain evidence="2 3">EEAB3T1</strain>
    </source>
</reference>
<dbReference type="InterPro" id="IPR050744">
    <property type="entry name" value="AI-2_Isomerase_LsrG"/>
</dbReference>
<name>A0A3A1YMU3_9GAMM</name>
<evidence type="ECO:0000313" key="2">
    <source>
        <dbReference type="EMBL" id="RIY38559.1"/>
    </source>
</evidence>
<dbReference type="SUPFAM" id="SSF54909">
    <property type="entry name" value="Dimeric alpha+beta barrel"/>
    <property type="match status" value="2"/>
</dbReference>
<dbReference type="EMBL" id="NRJF01000019">
    <property type="protein sequence ID" value="RIY38559.1"/>
    <property type="molecule type" value="Genomic_DNA"/>
</dbReference>
<sequence>MLLLSLCLQVNALANVAQNKAPVFKIFELELLPGAIISFDQLNQVKVMNSISKENGVLTMYSLKSRTNPHNSYLIELYASDQSYQNYLKTFEYQLFSHNLEVLVKHKQVVIEVEPVFLFDKMFMQTSKNKILLVKVEVRKGEINHYRHQLLELLKKTQDQEKQVLAVYAGYSKNKENTWYLLEVFNNEEAYNNYVNGEFFQTYLRNTKTCIIERTIIDVTPTFLMSQGVSNYKVNN</sequence>